<feature type="domain" description="HTH marR-type" evidence="1">
    <location>
        <begin position="11"/>
        <end position="148"/>
    </location>
</feature>
<dbReference type="PROSITE" id="PS50995">
    <property type="entry name" value="HTH_MARR_2"/>
    <property type="match status" value="1"/>
</dbReference>
<name>A0AAW9RKR1_9GAMM</name>
<dbReference type="PANTHER" id="PTHR33164">
    <property type="entry name" value="TRANSCRIPTIONAL REGULATOR, MARR FAMILY"/>
    <property type="match status" value="1"/>
</dbReference>
<dbReference type="GO" id="GO:0006950">
    <property type="term" value="P:response to stress"/>
    <property type="evidence" value="ECO:0007669"/>
    <property type="project" value="TreeGrafter"/>
</dbReference>
<dbReference type="InterPro" id="IPR036390">
    <property type="entry name" value="WH_DNA-bd_sf"/>
</dbReference>
<dbReference type="InterPro" id="IPR000835">
    <property type="entry name" value="HTH_MarR-typ"/>
</dbReference>
<dbReference type="Proteomes" id="UP001359886">
    <property type="component" value="Unassembled WGS sequence"/>
</dbReference>
<dbReference type="GO" id="GO:0003700">
    <property type="term" value="F:DNA-binding transcription factor activity"/>
    <property type="evidence" value="ECO:0007669"/>
    <property type="project" value="InterPro"/>
</dbReference>
<accession>A0AAW9RKR1</accession>
<dbReference type="PRINTS" id="PR00598">
    <property type="entry name" value="HTHMARR"/>
</dbReference>
<comment type="caution">
    <text evidence="2">The sequence shown here is derived from an EMBL/GenBank/DDBJ whole genome shotgun (WGS) entry which is preliminary data.</text>
</comment>
<reference evidence="2 3" key="1">
    <citation type="submission" date="2024-02" db="EMBL/GenBank/DDBJ databases">
        <title>A novel Wenzhouxiangellaceae bacterium, isolated from coastal sediments.</title>
        <authorList>
            <person name="Du Z.-J."/>
            <person name="Ye Y.-Q."/>
            <person name="Zhang X.-Y."/>
        </authorList>
    </citation>
    <scope>NUCLEOTIDE SEQUENCE [LARGE SCALE GENOMIC DNA]</scope>
    <source>
        <strain evidence="2 3">CH-27</strain>
    </source>
</reference>
<dbReference type="Pfam" id="PF01047">
    <property type="entry name" value="MarR"/>
    <property type="match status" value="1"/>
</dbReference>
<evidence type="ECO:0000313" key="2">
    <source>
        <dbReference type="EMBL" id="MEJ8568668.1"/>
    </source>
</evidence>
<dbReference type="SMART" id="SM00347">
    <property type="entry name" value="HTH_MARR"/>
    <property type="match status" value="1"/>
</dbReference>
<evidence type="ECO:0000313" key="3">
    <source>
        <dbReference type="Proteomes" id="UP001359886"/>
    </source>
</evidence>
<dbReference type="InterPro" id="IPR036388">
    <property type="entry name" value="WH-like_DNA-bd_sf"/>
</dbReference>
<keyword evidence="3" id="KW-1185">Reference proteome</keyword>
<dbReference type="AlphaFoldDB" id="A0AAW9RKR1"/>
<dbReference type="PANTHER" id="PTHR33164:SF43">
    <property type="entry name" value="HTH-TYPE TRANSCRIPTIONAL REPRESSOR YETL"/>
    <property type="match status" value="1"/>
</dbReference>
<proteinExistence type="predicted"/>
<dbReference type="RefSeq" id="WP_354695991.1">
    <property type="nucleotide sequence ID" value="NZ_JAZHOG010000009.1"/>
</dbReference>
<dbReference type="EMBL" id="JAZHOG010000009">
    <property type="protein sequence ID" value="MEJ8568668.1"/>
    <property type="molecule type" value="Genomic_DNA"/>
</dbReference>
<dbReference type="InterPro" id="IPR039422">
    <property type="entry name" value="MarR/SlyA-like"/>
</dbReference>
<dbReference type="Gene3D" id="1.10.10.10">
    <property type="entry name" value="Winged helix-like DNA-binding domain superfamily/Winged helix DNA-binding domain"/>
    <property type="match status" value="1"/>
</dbReference>
<dbReference type="SUPFAM" id="SSF46785">
    <property type="entry name" value="Winged helix' DNA-binding domain"/>
    <property type="match status" value="1"/>
</dbReference>
<protein>
    <submittedName>
        <fullName evidence="2">MarR family transcriptional regulator</fullName>
    </submittedName>
</protein>
<gene>
    <name evidence="2" type="ORF">V3330_13630</name>
</gene>
<sequence length="153" mass="17197">MAEKTAQENVVPEFLTLIDSLARAHHRMSLYDAEIHRLSGSELTAPQAKVVFCLGGTEGLTCSEITERTLITKGTLTGVIDRLEQKGVVQRWGDSEDGRRIIVDLTRTGAKLYRREYPRFVKAMQARFGNLSDRDCKQATRLLNKIAAQFEAE</sequence>
<organism evidence="2 3">
    <name type="scientific">Elongatibacter sediminis</name>
    <dbReference type="NCBI Taxonomy" id="3119006"/>
    <lineage>
        <taxon>Bacteria</taxon>
        <taxon>Pseudomonadati</taxon>
        <taxon>Pseudomonadota</taxon>
        <taxon>Gammaproteobacteria</taxon>
        <taxon>Chromatiales</taxon>
        <taxon>Wenzhouxiangellaceae</taxon>
        <taxon>Elongatibacter</taxon>
    </lineage>
</organism>
<evidence type="ECO:0000259" key="1">
    <source>
        <dbReference type="PROSITE" id="PS50995"/>
    </source>
</evidence>